<feature type="region of interest" description="Disordered" evidence="1">
    <location>
        <begin position="288"/>
        <end position="308"/>
    </location>
</feature>
<organism evidence="2 3">
    <name type="scientific">Operophtera brumata</name>
    <name type="common">Winter moth</name>
    <name type="synonym">Phalaena brumata</name>
    <dbReference type="NCBI Taxonomy" id="104452"/>
    <lineage>
        <taxon>Eukaryota</taxon>
        <taxon>Metazoa</taxon>
        <taxon>Ecdysozoa</taxon>
        <taxon>Arthropoda</taxon>
        <taxon>Hexapoda</taxon>
        <taxon>Insecta</taxon>
        <taxon>Pterygota</taxon>
        <taxon>Neoptera</taxon>
        <taxon>Endopterygota</taxon>
        <taxon>Lepidoptera</taxon>
        <taxon>Glossata</taxon>
        <taxon>Ditrysia</taxon>
        <taxon>Geometroidea</taxon>
        <taxon>Geometridae</taxon>
        <taxon>Larentiinae</taxon>
        <taxon>Operophtera</taxon>
    </lineage>
</organism>
<dbReference type="STRING" id="104452.A0A0L7LCW9"/>
<dbReference type="Pfam" id="PF03564">
    <property type="entry name" value="DUF1759"/>
    <property type="match status" value="1"/>
</dbReference>
<dbReference type="AlphaFoldDB" id="A0A0L7LCW9"/>
<proteinExistence type="predicted"/>
<comment type="caution">
    <text evidence="2">The sequence shown here is derived from an EMBL/GenBank/DDBJ whole genome shotgun (WGS) entry which is preliminary data.</text>
</comment>
<dbReference type="Proteomes" id="UP000037510">
    <property type="component" value="Unassembled WGS sequence"/>
</dbReference>
<name>A0A0L7LCW9_OPEBR</name>
<dbReference type="PANTHER" id="PTHR22954">
    <property type="entry name" value="RETROVIRAL PROTEASE-RELATED"/>
    <property type="match status" value="1"/>
</dbReference>
<dbReference type="InterPro" id="IPR005312">
    <property type="entry name" value="DUF1759"/>
</dbReference>
<dbReference type="PANTHER" id="PTHR22954:SF3">
    <property type="entry name" value="PROTEIN CBG08539"/>
    <property type="match status" value="1"/>
</dbReference>
<keyword evidence="3" id="KW-1185">Reference proteome</keyword>
<dbReference type="EMBL" id="JTDY01001733">
    <property type="protein sequence ID" value="KOB73051.1"/>
    <property type="molecule type" value="Genomic_DNA"/>
</dbReference>
<evidence type="ECO:0000256" key="1">
    <source>
        <dbReference type="SAM" id="MobiDB-lite"/>
    </source>
</evidence>
<gene>
    <name evidence="2" type="ORF">OBRU01_10652</name>
</gene>
<accession>A0A0L7LCW9</accession>
<protein>
    <submittedName>
        <fullName evidence="2">Uncharacterized protein</fullName>
    </submittedName>
</protein>
<reference evidence="2 3" key="1">
    <citation type="journal article" date="2015" name="Genome Biol. Evol.">
        <title>The genome of winter moth (Operophtera brumata) provides a genomic perspective on sexual dimorphism and phenology.</title>
        <authorList>
            <person name="Derks M.F."/>
            <person name="Smit S."/>
            <person name="Salis L."/>
            <person name="Schijlen E."/>
            <person name="Bossers A."/>
            <person name="Mateman C."/>
            <person name="Pijl A.S."/>
            <person name="de Ridder D."/>
            <person name="Groenen M.A."/>
            <person name="Visser M.E."/>
            <person name="Megens H.J."/>
        </authorList>
    </citation>
    <scope>NUCLEOTIDE SEQUENCE [LARGE SCALE GENOMIC DNA]</scope>
    <source>
        <strain evidence="2">WM2013NL</strain>
        <tissue evidence="2">Head and thorax</tissue>
    </source>
</reference>
<feature type="non-terminal residue" evidence="2">
    <location>
        <position position="392"/>
    </location>
</feature>
<evidence type="ECO:0000313" key="2">
    <source>
        <dbReference type="EMBL" id="KOB73051.1"/>
    </source>
</evidence>
<evidence type="ECO:0000313" key="3">
    <source>
        <dbReference type="Proteomes" id="UP000037510"/>
    </source>
</evidence>
<sequence>MSEIKSLMANRGYIKGSFRRLSKFCESDEIKTCSYEILQEKRSRFSAAFNDYELQNKAILVLEPNDKEDYGEYEDLYYQGIAVLDHQLKKRQPVTASVTDLPTSASGEFKKLPKITIQTFDGKNVVDYYPFINLFRAVIHSDKKLSACEKLYYLRSLLSGEALDIIKNLPLNDVSYGEALMLLENRYANTSKIVNFHVNSMLDLPTFTRCTAINLRSIISNVTMHLAALKNLEQPVQHWDTLLVNILAKKVDNYTVRGFHLDRNSKEVPTFSEFLSLLEKRAMAQENTGEDGLVSNTTSPSMKAPKSMKARIKDRECITLLEERLEELQRGSRKTNIEIKNVPKINSEDKEHLINMVLCLGKSVDCNINKFDVRDIYRVRENKDGQKNTPIV</sequence>